<dbReference type="InterPro" id="IPR011335">
    <property type="entry name" value="Restrct_endonuc-II-like"/>
</dbReference>
<protein>
    <submittedName>
        <fullName evidence="3">Uncharacterized protein</fullName>
    </submittedName>
</protein>
<dbReference type="Pfam" id="PF13635">
    <property type="entry name" value="DUF4143"/>
    <property type="match status" value="1"/>
</dbReference>
<dbReference type="InterPro" id="IPR025420">
    <property type="entry name" value="DUF4143"/>
</dbReference>
<sequence>MEKDMLKRKIDSFIKEFFRRSKNALLITGARQIGKTFSVREFGKKFESFIEINFVENQSAVEIFKTAKNSADILLRLSAMTNIPLIKGKTLIFFDEVQKCPEIVTAIKFLVEEGSYRYILSGSLLGVELRDLRSVPVGYLEVKDMYPLDFEEFLICNNVNKAIISHIKDAFYEKRSVDDVIHVKLLELFRLYLVVGGMPAAVSKYLETNNLQEVLAVQQEIIRLYKWDISQYAYKNKLKIEEIFDLIPSELNAKNKRFILKSLNQNAKFTYYEDSFLWLKNAGVALPVYNVEEPKVPLLLAKSRNLFKLFQSDVGLLAAQYSDGIQLKIIMGQSDINFGAIYENAVAQELAAHDFNLYYFNSKKQGELDFVVEKDGMILPIEVKSGKDYAVHRALTNILENSEYNIKEALVLSNANIKQIGKILYAPIYMVMLIEKKKEKPLIYKIDLSAVS</sequence>
<dbReference type="AlphaFoldDB" id="E8LLM0"/>
<dbReference type="HOGENOM" id="CLU_047370_0_0_6"/>
<comment type="caution">
    <text evidence="3">The sequence shown here is derived from an EMBL/GenBank/DDBJ whole genome shotgun (WGS) entry which is preliminary data.</text>
</comment>
<dbReference type="STRING" id="762983.HMPREF9444_01637"/>
<dbReference type="InterPro" id="IPR041682">
    <property type="entry name" value="AAA_14"/>
</dbReference>
<evidence type="ECO:0000259" key="1">
    <source>
        <dbReference type="Pfam" id="PF13173"/>
    </source>
</evidence>
<name>E8LLM0_SUCHY</name>
<gene>
    <name evidence="3" type="ORF">HMPREF9444_01637</name>
</gene>
<dbReference type="SUPFAM" id="SSF52980">
    <property type="entry name" value="Restriction endonuclease-like"/>
    <property type="match status" value="1"/>
</dbReference>
<feature type="domain" description="AAA" evidence="1">
    <location>
        <begin position="22"/>
        <end position="154"/>
    </location>
</feature>
<keyword evidence="4" id="KW-1185">Reference proteome</keyword>
<proteinExistence type="predicted"/>
<dbReference type="PANTHER" id="PTHR33295">
    <property type="entry name" value="ATPASE"/>
    <property type="match status" value="1"/>
</dbReference>
<evidence type="ECO:0000259" key="2">
    <source>
        <dbReference type="Pfam" id="PF13635"/>
    </source>
</evidence>
<dbReference type="Proteomes" id="UP000018458">
    <property type="component" value="Unassembled WGS sequence"/>
</dbReference>
<dbReference type="EMBL" id="AEVO01000110">
    <property type="protein sequence ID" value="EFY06593.1"/>
    <property type="molecule type" value="Genomic_DNA"/>
</dbReference>
<feature type="domain" description="DUF4143" evidence="2">
    <location>
        <begin position="228"/>
        <end position="386"/>
    </location>
</feature>
<evidence type="ECO:0000313" key="4">
    <source>
        <dbReference type="Proteomes" id="UP000018458"/>
    </source>
</evidence>
<dbReference type="SUPFAM" id="SSF52540">
    <property type="entry name" value="P-loop containing nucleoside triphosphate hydrolases"/>
    <property type="match status" value="1"/>
</dbReference>
<dbReference type="PANTHER" id="PTHR33295:SF7">
    <property type="entry name" value="ATPASE"/>
    <property type="match status" value="1"/>
</dbReference>
<dbReference type="Pfam" id="PF13173">
    <property type="entry name" value="AAA_14"/>
    <property type="match status" value="1"/>
</dbReference>
<evidence type="ECO:0000313" key="3">
    <source>
        <dbReference type="EMBL" id="EFY06593.1"/>
    </source>
</evidence>
<dbReference type="eggNOG" id="COG1373">
    <property type="taxonomic scope" value="Bacteria"/>
</dbReference>
<organism evidence="3 4">
    <name type="scientific">Succinatimonas hippei (strain DSM 22608 / JCM 16073 / KCTC 15190 / YIT 12066)</name>
    <dbReference type="NCBI Taxonomy" id="762983"/>
    <lineage>
        <taxon>Bacteria</taxon>
        <taxon>Pseudomonadati</taxon>
        <taxon>Pseudomonadota</taxon>
        <taxon>Gammaproteobacteria</taxon>
        <taxon>Aeromonadales</taxon>
        <taxon>Succinivibrionaceae</taxon>
        <taxon>Succinatimonas</taxon>
    </lineage>
</organism>
<reference evidence="3 4" key="1">
    <citation type="submission" date="2011-01" db="EMBL/GenBank/DDBJ databases">
        <authorList>
            <person name="Weinstock G."/>
            <person name="Sodergren E."/>
            <person name="Clifton S."/>
            <person name="Fulton L."/>
            <person name="Fulton B."/>
            <person name="Courtney L."/>
            <person name="Fronick C."/>
            <person name="Harrison M."/>
            <person name="Strong C."/>
            <person name="Farmer C."/>
            <person name="Delahaunty K."/>
            <person name="Markovic C."/>
            <person name="Hall O."/>
            <person name="Minx P."/>
            <person name="Tomlinson C."/>
            <person name="Mitreva M."/>
            <person name="Hou S."/>
            <person name="Chen J."/>
            <person name="Wollam A."/>
            <person name="Pepin K.H."/>
            <person name="Johnson M."/>
            <person name="Bhonagiri V."/>
            <person name="Zhang X."/>
            <person name="Suruliraj S."/>
            <person name="Warren W."/>
            <person name="Chinwalla A."/>
            <person name="Mardis E.R."/>
            <person name="Wilson R.K."/>
        </authorList>
    </citation>
    <scope>NUCLEOTIDE SEQUENCE [LARGE SCALE GENOMIC DNA]</scope>
    <source>
        <strain evidence="4">DSM 22608 / JCM 16073 / KCTC 15190 / YIT 12066</strain>
    </source>
</reference>
<dbReference type="Gene3D" id="3.40.50.300">
    <property type="entry name" value="P-loop containing nucleotide triphosphate hydrolases"/>
    <property type="match status" value="1"/>
</dbReference>
<dbReference type="InterPro" id="IPR027417">
    <property type="entry name" value="P-loop_NTPase"/>
</dbReference>
<accession>E8LLM0</accession>